<keyword evidence="3" id="KW-1185">Reference proteome</keyword>
<name>A0ABT1HUY9_STRSD</name>
<dbReference type="EMBL" id="JAMTCP010000016">
    <property type="protein sequence ID" value="MCP2259336.1"/>
    <property type="molecule type" value="Genomic_DNA"/>
</dbReference>
<feature type="compositionally biased region" description="Low complexity" evidence="1">
    <location>
        <begin position="334"/>
        <end position="355"/>
    </location>
</feature>
<dbReference type="Gene3D" id="1.20.1260.20">
    <property type="entry name" value="PPE superfamily"/>
    <property type="match status" value="1"/>
</dbReference>
<reference evidence="2 3" key="1">
    <citation type="submission" date="2022-06" db="EMBL/GenBank/DDBJ databases">
        <title>Genomic Encyclopedia of Archaeal and Bacterial Type Strains, Phase II (KMG-II): from individual species to whole genera.</title>
        <authorList>
            <person name="Goeker M."/>
        </authorList>
    </citation>
    <scope>NUCLEOTIDE SEQUENCE [LARGE SCALE GENOMIC DNA]</scope>
    <source>
        <strain evidence="2 3">DSM 40477</strain>
    </source>
</reference>
<organism evidence="2 3">
    <name type="scientific">Streptoalloteichus tenebrarius (strain ATCC 17920 / DSM 40477 / JCM 4838 / CBS 697.72 / NBRC 16177 / NCIMB 11028 / NRRL B-12390 / A12253. 1 / ISP 5477)</name>
    <name type="common">Streptomyces tenebrarius</name>
    <dbReference type="NCBI Taxonomy" id="1933"/>
    <lineage>
        <taxon>Bacteria</taxon>
        <taxon>Bacillati</taxon>
        <taxon>Actinomycetota</taxon>
        <taxon>Actinomycetes</taxon>
        <taxon>Pseudonocardiales</taxon>
        <taxon>Pseudonocardiaceae</taxon>
        <taxon>Streptoalloteichus</taxon>
    </lineage>
</organism>
<feature type="region of interest" description="Disordered" evidence="1">
    <location>
        <begin position="206"/>
        <end position="480"/>
    </location>
</feature>
<feature type="compositionally biased region" description="Low complexity" evidence="1">
    <location>
        <begin position="213"/>
        <end position="243"/>
    </location>
</feature>
<feature type="compositionally biased region" description="Gly residues" evidence="1">
    <location>
        <begin position="356"/>
        <end position="403"/>
    </location>
</feature>
<proteinExistence type="predicted"/>
<feature type="compositionally biased region" description="Low complexity" evidence="1">
    <location>
        <begin position="282"/>
        <end position="297"/>
    </location>
</feature>
<comment type="caution">
    <text evidence="2">The sequence shown here is derived from an EMBL/GenBank/DDBJ whole genome shotgun (WGS) entry which is preliminary data.</text>
</comment>
<protein>
    <submittedName>
        <fullName evidence="2">PPE family</fullName>
    </submittedName>
</protein>
<accession>A0ABT1HUY9</accession>
<feature type="compositionally biased region" description="Gly residues" evidence="1">
    <location>
        <begin position="421"/>
        <end position="432"/>
    </location>
</feature>
<dbReference type="RefSeq" id="WP_253670236.1">
    <property type="nucleotide sequence ID" value="NZ_JAMTCP010000016.1"/>
</dbReference>
<sequence>MTSGTNWDAISHPTLHNWFTTGSSESVANSVQTWQQGIGTQFDKVSHLIDGALRDTDAVWEGGAAEAMKSGVSPLAQFARDAKDVSTKVGEGAAELARSYDDIKAKMPAPVQVTTTDNALERGLSHLFGMKTDKERQEESARQAEDRARDLAKAYDSNVTTTMAGLPVFVPAPIVATDVGGSGGGARSTTTGITSAQTMVSSLRPGVEYNPISPAGASTSTTAAGAGPAGTPSGPVGPNSGNPGQSGGRLSVPTPPPSTPTNGPGPNTGRTAGGVNPPKPPSTGTAGTTPPNPAGGSRPTGGRITSILNPGLTPSGPETRTSAPRPLSGPPSSGPGAPGARPPAVGAPGTRPPAVGGSGGPGGGPGAPRGGAGLATGGGPGAGGGAPAAGAGPRGPLGPGGMSGAAVAPSGPVPPPPAMGPAGGRGPAGVGGMAPMAGAAGGRREEDKERHSNYLQETDDIWGSGEQVAPSVIGDLDTRP</sequence>
<dbReference type="Proteomes" id="UP001205311">
    <property type="component" value="Unassembled WGS sequence"/>
</dbReference>
<dbReference type="InterPro" id="IPR038332">
    <property type="entry name" value="PPE_sf"/>
</dbReference>
<gene>
    <name evidence="2" type="ORF">LX15_003037</name>
</gene>
<evidence type="ECO:0000313" key="3">
    <source>
        <dbReference type="Proteomes" id="UP001205311"/>
    </source>
</evidence>
<feature type="compositionally biased region" description="Basic and acidic residues" evidence="1">
    <location>
        <begin position="442"/>
        <end position="452"/>
    </location>
</feature>
<evidence type="ECO:0000256" key="1">
    <source>
        <dbReference type="SAM" id="MobiDB-lite"/>
    </source>
</evidence>
<evidence type="ECO:0000313" key="2">
    <source>
        <dbReference type="EMBL" id="MCP2259336.1"/>
    </source>
</evidence>
<feature type="compositionally biased region" description="Low complexity" evidence="1">
    <location>
        <begin position="260"/>
        <end position="274"/>
    </location>
</feature>